<gene>
    <name evidence="1" type="primary">nanA_6</name>
    <name evidence="1" type="ORF">SDC9_67408</name>
</gene>
<dbReference type="PANTHER" id="PTHR42849:SF1">
    <property type="entry name" value="N-ACETYLNEURAMINATE LYASE"/>
    <property type="match status" value="1"/>
</dbReference>
<dbReference type="GO" id="GO:0008747">
    <property type="term" value="F:N-acetylneuraminate lyase activity"/>
    <property type="evidence" value="ECO:0007669"/>
    <property type="project" value="UniProtKB-EC"/>
</dbReference>
<dbReference type="PANTHER" id="PTHR42849">
    <property type="entry name" value="N-ACETYLNEURAMINATE LYASE"/>
    <property type="match status" value="1"/>
</dbReference>
<dbReference type="SUPFAM" id="SSF51569">
    <property type="entry name" value="Aldolase"/>
    <property type="match status" value="1"/>
</dbReference>
<proteinExistence type="predicted"/>
<accession>A0A644XXZ5</accession>
<protein>
    <submittedName>
        <fullName evidence="1">N-acetylneuraminate lyase</fullName>
        <ecNumber evidence="1">4.1.3.3</ecNumber>
    </submittedName>
</protein>
<sequence length="102" mass="11132">MGAEAGIGGTYGVMPELFLKANEAIEKGDIALARKIQYKINDIIFGMVKCEGHLYDVIKAILAMNGLNVGSARGPLPRISEKDQAQVKAMHDLIEEAKKEFK</sequence>
<dbReference type="Pfam" id="PF00701">
    <property type="entry name" value="DHDPS"/>
    <property type="match status" value="1"/>
</dbReference>
<dbReference type="EC" id="4.1.3.3" evidence="1"/>
<dbReference type="GO" id="GO:0019262">
    <property type="term" value="P:N-acetylneuraminate catabolic process"/>
    <property type="evidence" value="ECO:0007669"/>
    <property type="project" value="TreeGrafter"/>
</dbReference>
<evidence type="ECO:0000313" key="1">
    <source>
        <dbReference type="EMBL" id="MPM20969.1"/>
    </source>
</evidence>
<dbReference type="InterPro" id="IPR002220">
    <property type="entry name" value="DapA-like"/>
</dbReference>
<reference evidence="1" key="1">
    <citation type="submission" date="2019-08" db="EMBL/GenBank/DDBJ databases">
        <authorList>
            <person name="Kucharzyk K."/>
            <person name="Murdoch R.W."/>
            <person name="Higgins S."/>
            <person name="Loffler F."/>
        </authorList>
    </citation>
    <scope>NUCLEOTIDE SEQUENCE</scope>
</reference>
<dbReference type="AlphaFoldDB" id="A0A644XXZ5"/>
<comment type="caution">
    <text evidence="1">The sequence shown here is derived from an EMBL/GenBank/DDBJ whole genome shotgun (WGS) entry which is preliminary data.</text>
</comment>
<name>A0A644XXZ5_9ZZZZ</name>
<dbReference type="EMBL" id="VSSQ01003494">
    <property type="protein sequence ID" value="MPM20969.1"/>
    <property type="molecule type" value="Genomic_DNA"/>
</dbReference>
<dbReference type="InterPro" id="IPR013785">
    <property type="entry name" value="Aldolase_TIM"/>
</dbReference>
<organism evidence="1">
    <name type="scientific">bioreactor metagenome</name>
    <dbReference type="NCBI Taxonomy" id="1076179"/>
    <lineage>
        <taxon>unclassified sequences</taxon>
        <taxon>metagenomes</taxon>
        <taxon>ecological metagenomes</taxon>
    </lineage>
</organism>
<keyword evidence="1" id="KW-0456">Lyase</keyword>
<dbReference type="GO" id="GO:0005829">
    <property type="term" value="C:cytosol"/>
    <property type="evidence" value="ECO:0007669"/>
    <property type="project" value="TreeGrafter"/>
</dbReference>
<dbReference type="Gene3D" id="3.20.20.70">
    <property type="entry name" value="Aldolase class I"/>
    <property type="match status" value="1"/>
</dbReference>